<evidence type="ECO:0000256" key="1">
    <source>
        <dbReference type="SAM" id="MobiDB-lite"/>
    </source>
</evidence>
<feature type="compositionally biased region" description="Basic and acidic residues" evidence="1">
    <location>
        <begin position="1"/>
        <end position="16"/>
    </location>
</feature>
<name>A0A9W8PWG2_9HYPO</name>
<reference evidence="2" key="1">
    <citation type="submission" date="2022-10" db="EMBL/GenBank/DDBJ databases">
        <title>Fusarium specimens isolated from Avocado Roots.</title>
        <authorList>
            <person name="Stajich J."/>
            <person name="Roper C."/>
            <person name="Heimlech-Rivalta G."/>
        </authorList>
    </citation>
    <scope>NUCLEOTIDE SEQUENCE</scope>
    <source>
        <strain evidence="2">CF00143</strain>
    </source>
</reference>
<gene>
    <name evidence="2" type="ORF">NW766_003473</name>
</gene>
<evidence type="ECO:0000313" key="3">
    <source>
        <dbReference type="Proteomes" id="UP001152130"/>
    </source>
</evidence>
<feature type="region of interest" description="Disordered" evidence="1">
    <location>
        <begin position="1"/>
        <end position="22"/>
    </location>
</feature>
<comment type="caution">
    <text evidence="2">The sequence shown here is derived from an EMBL/GenBank/DDBJ whole genome shotgun (WGS) entry which is preliminary data.</text>
</comment>
<sequence length="76" mass="8243">MTKDSTIDPDSEESRLDISSVKVQQRNSAGSTYLSVLFNNGGQKQAFEAYRELVGQLQDPVSDAGMGNISMQTSGR</sequence>
<evidence type="ECO:0000313" key="2">
    <source>
        <dbReference type="EMBL" id="KAJ4019715.1"/>
    </source>
</evidence>
<keyword evidence="3" id="KW-1185">Reference proteome</keyword>
<protein>
    <submittedName>
        <fullName evidence="2">Uncharacterized protein</fullName>
    </submittedName>
</protein>
<organism evidence="2 3">
    <name type="scientific">Fusarium irregulare</name>
    <dbReference type="NCBI Taxonomy" id="2494466"/>
    <lineage>
        <taxon>Eukaryota</taxon>
        <taxon>Fungi</taxon>
        <taxon>Dikarya</taxon>
        <taxon>Ascomycota</taxon>
        <taxon>Pezizomycotina</taxon>
        <taxon>Sordariomycetes</taxon>
        <taxon>Hypocreomycetidae</taxon>
        <taxon>Hypocreales</taxon>
        <taxon>Nectriaceae</taxon>
        <taxon>Fusarium</taxon>
        <taxon>Fusarium incarnatum-equiseti species complex</taxon>
    </lineage>
</organism>
<dbReference type="AlphaFoldDB" id="A0A9W8PWG2"/>
<proteinExistence type="predicted"/>
<accession>A0A9W8PWG2</accession>
<dbReference type="EMBL" id="JAPDHF010000004">
    <property type="protein sequence ID" value="KAJ4019715.1"/>
    <property type="molecule type" value="Genomic_DNA"/>
</dbReference>
<dbReference type="Proteomes" id="UP001152130">
    <property type="component" value="Unassembled WGS sequence"/>
</dbReference>